<dbReference type="PRINTS" id="PR00095">
    <property type="entry name" value="ANTSNTHASEI"/>
</dbReference>
<organism evidence="2 3">
    <name type="scientific">Reichenbachiella carrageenanivorans</name>
    <dbReference type="NCBI Taxonomy" id="2979869"/>
    <lineage>
        <taxon>Bacteria</taxon>
        <taxon>Pseudomonadati</taxon>
        <taxon>Bacteroidota</taxon>
        <taxon>Cytophagia</taxon>
        <taxon>Cytophagales</taxon>
        <taxon>Reichenbachiellaceae</taxon>
        <taxon>Reichenbachiella</taxon>
    </lineage>
</organism>
<evidence type="ECO:0000313" key="2">
    <source>
        <dbReference type="EMBL" id="UXX79021.1"/>
    </source>
</evidence>
<feature type="domain" description="Chorismate-utilising enzyme C-terminal" evidence="1">
    <location>
        <begin position="74"/>
        <end position="317"/>
    </location>
</feature>
<dbReference type="Proteomes" id="UP001062165">
    <property type="component" value="Chromosome"/>
</dbReference>
<dbReference type="PANTHER" id="PTHR11236:SF50">
    <property type="entry name" value="AMINODEOXYCHORISMATE SYNTHASE COMPONENT 1"/>
    <property type="match status" value="1"/>
</dbReference>
<keyword evidence="2" id="KW-0808">Transferase</keyword>
<evidence type="ECO:0000259" key="1">
    <source>
        <dbReference type="Pfam" id="PF00425"/>
    </source>
</evidence>
<dbReference type="InterPro" id="IPR005801">
    <property type="entry name" value="ADC_synthase"/>
</dbReference>
<sequence length="323" mass="36358">MNKSAAIQQINLLASSGTPFLLITDFQCANNQVLPIDQIKADQLLFDINGVRNFEQSVVPSAAIRLNRTPMTFSDFKAKYETVHAEIAKGNTYLLNLTQPTPITTTASLKEIFYHSKAKYKLWYKDQFVVFSPEIFIKIQEGKISSYPMKGTIDAGLPHAAETILTSDKEMAEHATIVDLIRNDMSQFAHQVKVEDFRYIDEIRTSEKHLLQVSSKITGQLAANYQKQLGEIIYSLLPAGSICGAPKQKTLDIIDQVEGYQRGYYTGIVGYFDGRNFDSGVMIRYIEKQDEQLVYKSGGGIHFLSDAAAEYQEMIDKVYVPVH</sequence>
<proteinExistence type="predicted"/>
<dbReference type="RefSeq" id="WP_263050764.1">
    <property type="nucleotide sequence ID" value="NZ_CP106735.1"/>
</dbReference>
<protein>
    <submittedName>
        <fullName evidence="2">Aminodeoxychorismate synthase component I</fullName>
        <ecNumber evidence="2">2.6.1.85</ecNumber>
    </submittedName>
</protein>
<gene>
    <name evidence="2" type="ORF">N7E81_16830</name>
</gene>
<dbReference type="EC" id="2.6.1.85" evidence="2"/>
<name>A0ABY6CYM2_9BACT</name>
<keyword evidence="3" id="KW-1185">Reference proteome</keyword>
<dbReference type="PANTHER" id="PTHR11236">
    <property type="entry name" value="AMINOBENZOATE/ANTHRANILATE SYNTHASE"/>
    <property type="match status" value="1"/>
</dbReference>
<keyword evidence="2" id="KW-0032">Aminotransferase</keyword>
<dbReference type="SUPFAM" id="SSF56322">
    <property type="entry name" value="ADC synthase"/>
    <property type="match status" value="1"/>
</dbReference>
<accession>A0ABY6CYM2</accession>
<dbReference type="NCBIfam" id="NF005486">
    <property type="entry name" value="PRK07093.1"/>
    <property type="match status" value="1"/>
</dbReference>
<evidence type="ECO:0000313" key="3">
    <source>
        <dbReference type="Proteomes" id="UP001062165"/>
    </source>
</evidence>
<dbReference type="Pfam" id="PF00425">
    <property type="entry name" value="Chorismate_bind"/>
    <property type="match status" value="1"/>
</dbReference>
<dbReference type="Gene3D" id="3.60.120.10">
    <property type="entry name" value="Anthranilate synthase"/>
    <property type="match status" value="1"/>
</dbReference>
<dbReference type="GO" id="GO:0046820">
    <property type="term" value="F:4-amino-4-deoxychorismate synthase activity"/>
    <property type="evidence" value="ECO:0007669"/>
    <property type="project" value="UniProtKB-EC"/>
</dbReference>
<dbReference type="InterPro" id="IPR019999">
    <property type="entry name" value="Anth_synth_I-like"/>
</dbReference>
<dbReference type="InterPro" id="IPR015890">
    <property type="entry name" value="Chorismate_C"/>
</dbReference>
<reference evidence="2" key="1">
    <citation type="submission" date="2022-10" db="EMBL/GenBank/DDBJ databases">
        <title>Comparative genomics and taxonomic characterization of three novel marine species of genus Reichenbachiella exhibiting antioxidant and polysaccharide degradation activities.</title>
        <authorList>
            <person name="Muhammad N."/>
            <person name="Lee Y.-J."/>
            <person name="Ko J."/>
            <person name="Kim S.-G."/>
        </authorList>
    </citation>
    <scope>NUCLEOTIDE SEQUENCE</scope>
    <source>
        <strain evidence="2">Wsw4-B4</strain>
    </source>
</reference>
<dbReference type="EMBL" id="CP106735">
    <property type="protein sequence ID" value="UXX79021.1"/>
    <property type="molecule type" value="Genomic_DNA"/>
</dbReference>